<protein>
    <submittedName>
        <fullName evidence="4">GAF and ANTAR domain-containing protein</fullName>
    </submittedName>
</protein>
<sequence>METDDGPGIDCVRGGAPVSSADLRAESGRRTRFAGAARECGFRSAHALPMRLRDTVIGGVTLLGAEAGVIGDDDLALAQALADVATIGILQQRTIEHGDDLAGQLQAALDSRVVIEQAKGILGQGGGVSTDEAFTRLRGYARAHRRRLTDLAAAVVDGRADLAAVVGHPLV</sequence>
<dbReference type="SMART" id="SM01012">
    <property type="entry name" value="ANTAR"/>
    <property type="match status" value="1"/>
</dbReference>
<dbReference type="EMBL" id="JAYFSI010000020">
    <property type="protein sequence ID" value="MEA5367129.1"/>
    <property type="molecule type" value="Genomic_DNA"/>
</dbReference>
<dbReference type="Gene3D" id="3.30.450.40">
    <property type="match status" value="1"/>
</dbReference>
<dbReference type="Proteomes" id="UP001304298">
    <property type="component" value="Unassembled WGS sequence"/>
</dbReference>
<dbReference type="SUPFAM" id="SSF52172">
    <property type="entry name" value="CheY-like"/>
    <property type="match status" value="1"/>
</dbReference>
<dbReference type="InterPro" id="IPR005561">
    <property type="entry name" value="ANTAR"/>
</dbReference>
<dbReference type="Pfam" id="PF03861">
    <property type="entry name" value="ANTAR"/>
    <property type="match status" value="1"/>
</dbReference>
<dbReference type="SUPFAM" id="SSF55781">
    <property type="entry name" value="GAF domain-like"/>
    <property type="match status" value="1"/>
</dbReference>
<dbReference type="RefSeq" id="WP_323336876.1">
    <property type="nucleotide sequence ID" value="NZ_JAYFSI010000020.1"/>
</dbReference>
<evidence type="ECO:0000256" key="2">
    <source>
        <dbReference type="ARBA" id="ARBA00023163"/>
    </source>
</evidence>
<dbReference type="PROSITE" id="PS50921">
    <property type="entry name" value="ANTAR"/>
    <property type="match status" value="1"/>
</dbReference>
<gene>
    <name evidence="4" type="ORF">VA596_46910</name>
</gene>
<name>A0ABU5RNJ0_9PSEU</name>
<proteinExistence type="predicted"/>
<feature type="domain" description="ANTAR" evidence="3">
    <location>
        <begin position="95"/>
        <end position="156"/>
    </location>
</feature>
<dbReference type="InterPro" id="IPR011006">
    <property type="entry name" value="CheY-like_superfamily"/>
</dbReference>
<reference evidence="4 5" key="1">
    <citation type="submission" date="2023-12" db="EMBL/GenBank/DDBJ databases">
        <title>Amycolatopsis sp. V23-08.</title>
        <authorList>
            <person name="Somphong A."/>
        </authorList>
    </citation>
    <scope>NUCLEOTIDE SEQUENCE [LARGE SCALE GENOMIC DNA]</scope>
    <source>
        <strain evidence="4 5">V23-08</strain>
    </source>
</reference>
<dbReference type="InterPro" id="IPR036388">
    <property type="entry name" value="WH-like_DNA-bd_sf"/>
</dbReference>
<keyword evidence="2" id="KW-0804">Transcription</keyword>
<evidence type="ECO:0000256" key="1">
    <source>
        <dbReference type="ARBA" id="ARBA00023015"/>
    </source>
</evidence>
<accession>A0ABU5RNJ0</accession>
<comment type="caution">
    <text evidence="4">The sequence shown here is derived from an EMBL/GenBank/DDBJ whole genome shotgun (WGS) entry which is preliminary data.</text>
</comment>
<keyword evidence="1" id="KW-0805">Transcription regulation</keyword>
<organism evidence="4 5">
    <name type="scientific">Amycolatopsis heterodermiae</name>
    <dbReference type="NCBI Taxonomy" id="3110235"/>
    <lineage>
        <taxon>Bacteria</taxon>
        <taxon>Bacillati</taxon>
        <taxon>Actinomycetota</taxon>
        <taxon>Actinomycetes</taxon>
        <taxon>Pseudonocardiales</taxon>
        <taxon>Pseudonocardiaceae</taxon>
        <taxon>Amycolatopsis</taxon>
    </lineage>
</organism>
<evidence type="ECO:0000313" key="4">
    <source>
        <dbReference type="EMBL" id="MEA5367129.1"/>
    </source>
</evidence>
<dbReference type="InterPro" id="IPR029016">
    <property type="entry name" value="GAF-like_dom_sf"/>
</dbReference>
<evidence type="ECO:0000313" key="5">
    <source>
        <dbReference type="Proteomes" id="UP001304298"/>
    </source>
</evidence>
<keyword evidence="5" id="KW-1185">Reference proteome</keyword>
<dbReference type="Gene3D" id="1.10.10.10">
    <property type="entry name" value="Winged helix-like DNA-binding domain superfamily/Winged helix DNA-binding domain"/>
    <property type="match status" value="1"/>
</dbReference>
<evidence type="ECO:0000259" key="3">
    <source>
        <dbReference type="PROSITE" id="PS50921"/>
    </source>
</evidence>